<dbReference type="PROSITE" id="PS50983">
    <property type="entry name" value="FE_B12_PBP"/>
    <property type="match status" value="1"/>
</dbReference>
<evidence type="ECO:0000256" key="3">
    <source>
        <dbReference type="ARBA" id="ARBA00022448"/>
    </source>
</evidence>
<comment type="similarity">
    <text evidence="2">Belongs to the bacterial solute-binding protein 8 family.</text>
</comment>
<comment type="caution">
    <text evidence="6">The sequence shown here is derived from an EMBL/GenBank/DDBJ whole genome shotgun (WGS) entry which is preliminary data.</text>
</comment>
<keyword evidence="3" id="KW-0813">Transport</keyword>
<dbReference type="EMBL" id="JAGGLB010000011">
    <property type="protein sequence ID" value="MBP1991947.1"/>
    <property type="molecule type" value="Genomic_DNA"/>
</dbReference>
<feature type="domain" description="Fe/B12 periplasmic-binding" evidence="5">
    <location>
        <begin position="1"/>
        <end position="129"/>
    </location>
</feature>
<evidence type="ECO:0000256" key="1">
    <source>
        <dbReference type="ARBA" id="ARBA00004196"/>
    </source>
</evidence>
<dbReference type="PANTHER" id="PTHR30532">
    <property type="entry name" value="IRON III DICITRATE-BINDING PERIPLASMIC PROTEIN"/>
    <property type="match status" value="1"/>
</dbReference>
<dbReference type="InterPro" id="IPR002491">
    <property type="entry name" value="ABC_transptr_periplasmic_BD"/>
</dbReference>
<name>A0ABS4IWI0_9BACL</name>
<protein>
    <submittedName>
        <fullName evidence="6">ABC-type Fe3+-hydroxamate transport system substrate-binding protein</fullName>
    </submittedName>
</protein>
<evidence type="ECO:0000256" key="4">
    <source>
        <dbReference type="ARBA" id="ARBA00022729"/>
    </source>
</evidence>
<proteinExistence type="inferred from homology"/>
<evidence type="ECO:0000256" key="2">
    <source>
        <dbReference type="ARBA" id="ARBA00008814"/>
    </source>
</evidence>
<keyword evidence="7" id="KW-1185">Reference proteome</keyword>
<sequence length="129" mass="14335">MKSAITGKSDKVVSLFRPRQDKIVIYLTNTFAGLIMKDAGVTRPEAQSGEGFSVDITEEQIGDLEGNVILWFNREKEAFAKLEGSQLWATLEGVKNNKVHPVDWEYWMSGLGIQAANSVLNDLNTFLAD</sequence>
<dbReference type="Proteomes" id="UP001519287">
    <property type="component" value="Unassembled WGS sequence"/>
</dbReference>
<evidence type="ECO:0000259" key="5">
    <source>
        <dbReference type="PROSITE" id="PS50983"/>
    </source>
</evidence>
<reference evidence="6 7" key="1">
    <citation type="submission" date="2021-03" db="EMBL/GenBank/DDBJ databases">
        <title>Genomic Encyclopedia of Type Strains, Phase IV (KMG-IV): sequencing the most valuable type-strain genomes for metagenomic binning, comparative biology and taxonomic classification.</title>
        <authorList>
            <person name="Goeker M."/>
        </authorList>
    </citation>
    <scope>NUCLEOTIDE SEQUENCE [LARGE SCALE GENOMIC DNA]</scope>
    <source>
        <strain evidence="6 7">DSM 26048</strain>
    </source>
</reference>
<organism evidence="6 7">
    <name type="scientific">Paenibacillus eucommiae</name>
    <dbReference type="NCBI Taxonomy" id="1355755"/>
    <lineage>
        <taxon>Bacteria</taxon>
        <taxon>Bacillati</taxon>
        <taxon>Bacillota</taxon>
        <taxon>Bacilli</taxon>
        <taxon>Bacillales</taxon>
        <taxon>Paenibacillaceae</taxon>
        <taxon>Paenibacillus</taxon>
    </lineage>
</organism>
<dbReference type="InterPro" id="IPR051313">
    <property type="entry name" value="Bact_iron-sidero_bind"/>
</dbReference>
<gene>
    <name evidence="6" type="ORF">J2Z66_003555</name>
</gene>
<keyword evidence="4" id="KW-0732">Signal</keyword>
<dbReference type="SUPFAM" id="SSF53807">
    <property type="entry name" value="Helical backbone' metal receptor"/>
    <property type="match status" value="1"/>
</dbReference>
<evidence type="ECO:0000313" key="7">
    <source>
        <dbReference type="Proteomes" id="UP001519287"/>
    </source>
</evidence>
<accession>A0ABS4IWI0</accession>
<dbReference type="PANTHER" id="PTHR30532:SF25">
    <property type="entry name" value="IRON(III) DICITRATE-BINDING PERIPLASMIC PROTEIN"/>
    <property type="match status" value="1"/>
</dbReference>
<evidence type="ECO:0000313" key="6">
    <source>
        <dbReference type="EMBL" id="MBP1991947.1"/>
    </source>
</evidence>
<dbReference type="Gene3D" id="3.40.50.1980">
    <property type="entry name" value="Nitrogenase molybdenum iron protein domain"/>
    <property type="match status" value="1"/>
</dbReference>
<comment type="subcellular location">
    <subcellularLocation>
        <location evidence="1">Cell envelope</location>
    </subcellularLocation>
</comment>